<dbReference type="InterPro" id="IPR042099">
    <property type="entry name" value="ANL_N_sf"/>
</dbReference>
<evidence type="ECO:0000313" key="11">
    <source>
        <dbReference type="Proteomes" id="UP000216107"/>
    </source>
</evidence>
<gene>
    <name evidence="9" type="ORF">BGI27_04670</name>
    <name evidence="10" type="ORF">CGU29_03325</name>
</gene>
<dbReference type="InterPro" id="IPR050237">
    <property type="entry name" value="ATP-dep_AMP-bd_enzyme"/>
</dbReference>
<evidence type="ECO:0000256" key="5">
    <source>
        <dbReference type="ARBA" id="ARBA00039545"/>
    </source>
</evidence>
<evidence type="ECO:0000259" key="7">
    <source>
        <dbReference type="Pfam" id="PF00501"/>
    </source>
</evidence>
<dbReference type="Pfam" id="PF00501">
    <property type="entry name" value="AMP-binding"/>
    <property type="match status" value="1"/>
</dbReference>
<sequence length="450" mass="47466">MSAPDLLPLLPEAAPETVCAIHRGRAITRRELLAQVAALATRLPAGRPLLNLCNDRYLFAIGLLAAISRGATSLLPNATAPENIAALHADWPELLCLSDDADAPFGLPWLQVRTEALPVDAPAPLPVIPATQRVACVFTSGSTGRPQPHAKHFGPLFRNARTGAQRLWQTAGGACAVLGTVPFQHMYGLESTVLLPLFGGGILCGERPFFPADVATALDALPAPRLLVTTPFHLRTLLDAGLPMPKLGALLSATAPLPAELAIRAEQALAAPMLEIYGSTETGQVATRAPAQETDWLPFAGIHLEQEGDFTFASGAHVEGRIALGDLIERLPDARFRLVGRHADMINIAGKRSSLAYLNHILCAIPGVRDGAFCLPGNDADALAPQRLAAFVVAPGMKAEAIRTALRQRVDAVFLPRPVVLLDALPRNATGKLTATALAGLISAHIEDAG</sequence>
<comment type="pathway">
    <text evidence="2">Lipid metabolism; fatty acid beta-oxidation.</text>
</comment>
<keyword evidence="3" id="KW-0436">Ligase</keyword>
<accession>A0A272EWT2</accession>
<dbReference type="InterPro" id="IPR025110">
    <property type="entry name" value="AMP-bd_C"/>
</dbReference>
<proteinExistence type="predicted"/>
<dbReference type="RefSeq" id="WP_095523750.1">
    <property type="nucleotide sequence ID" value="NZ_MDUX01000010.1"/>
</dbReference>
<dbReference type="PANTHER" id="PTHR43767">
    <property type="entry name" value="LONG-CHAIN-FATTY-ACID--COA LIGASE"/>
    <property type="match status" value="1"/>
</dbReference>
<name>A0A272EWT2_9RHOO</name>
<dbReference type="InterPro" id="IPR000873">
    <property type="entry name" value="AMP-dep_synth/lig_dom"/>
</dbReference>
<dbReference type="EMBL" id="NMRN01000006">
    <property type="protein sequence ID" value="PAS94573.1"/>
    <property type="molecule type" value="Genomic_DNA"/>
</dbReference>
<dbReference type="PANTHER" id="PTHR43767:SF8">
    <property type="entry name" value="LONG-CHAIN-FATTY-ACID--COA LIGASE"/>
    <property type="match status" value="1"/>
</dbReference>
<comment type="caution">
    <text evidence="10">The sequence shown here is derived from an EMBL/GenBank/DDBJ whole genome shotgun (WGS) entry which is preliminary data.</text>
</comment>
<dbReference type="GO" id="GO:0004467">
    <property type="term" value="F:long-chain fatty acid-CoA ligase activity"/>
    <property type="evidence" value="ECO:0007669"/>
    <property type="project" value="UniProtKB-EC"/>
</dbReference>
<evidence type="ECO:0000256" key="2">
    <source>
        <dbReference type="ARBA" id="ARBA00005005"/>
    </source>
</evidence>
<dbReference type="EMBL" id="MDUX01000010">
    <property type="protein sequence ID" value="KAF7600037.1"/>
    <property type="molecule type" value="Genomic_DNA"/>
</dbReference>
<organism evidence="10 11">
    <name type="scientific">Candidatus Dactylopiibacterium carminicum</name>
    <dbReference type="NCBI Taxonomy" id="857335"/>
    <lineage>
        <taxon>Bacteria</taxon>
        <taxon>Pseudomonadati</taxon>
        <taxon>Pseudomonadota</taxon>
        <taxon>Betaproteobacteria</taxon>
        <taxon>Rhodocyclales</taxon>
        <taxon>Rhodocyclaceae</taxon>
        <taxon>Candidatus Dactylopiibacterium</taxon>
    </lineage>
</organism>
<dbReference type="EC" id="6.2.1.3" evidence="4"/>
<dbReference type="Gene3D" id="3.40.50.12780">
    <property type="entry name" value="N-terminal domain of ligase-like"/>
    <property type="match status" value="1"/>
</dbReference>
<evidence type="ECO:0000313" key="10">
    <source>
        <dbReference type="EMBL" id="PAS94573.1"/>
    </source>
</evidence>
<protein>
    <recommendedName>
        <fullName evidence="5">Long-chain-fatty-acid--CoA ligase</fullName>
        <ecNumber evidence="4">6.2.1.3</ecNumber>
    </recommendedName>
    <alternativeName>
        <fullName evidence="6">Long-chain acyl-CoA synthetase</fullName>
    </alternativeName>
</protein>
<dbReference type="SUPFAM" id="SSF56801">
    <property type="entry name" value="Acetyl-CoA synthetase-like"/>
    <property type="match status" value="1"/>
</dbReference>
<evidence type="ECO:0000259" key="8">
    <source>
        <dbReference type="Pfam" id="PF13193"/>
    </source>
</evidence>
<evidence type="ECO:0000313" key="9">
    <source>
        <dbReference type="EMBL" id="KAF7600037.1"/>
    </source>
</evidence>
<reference evidence="9 12" key="1">
    <citation type="submission" date="2016-08" db="EMBL/GenBank/DDBJ databases">
        <title>Candidatus Dactylopiibacterium carminicum genome sequence.</title>
        <authorList>
            <person name="Ramirez-Puebla S.T."/>
            <person name="Ormeno-Orrillo E."/>
            <person name="Vera-Ponce De Leon A."/>
            <person name="Luis L."/>
            <person name="Sanchez-Flores A."/>
            <person name="Monica R."/>
            <person name="Martinez-Romero E."/>
        </authorList>
    </citation>
    <scope>NUCLEOTIDE SEQUENCE [LARGE SCALE GENOMIC DNA]</scope>
    <source>
        <strain evidence="9">END1</strain>
    </source>
</reference>
<evidence type="ECO:0000256" key="4">
    <source>
        <dbReference type="ARBA" id="ARBA00026121"/>
    </source>
</evidence>
<feature type="domain" description="AMP-dependent synthetase/ligase" evidence="7">
    <location>
        <begin position="15"/>
        <end position="295"/>
    </location>
</feature>
<feature type="domain" description="AMP-binding enzyme C-terminal" evidence="8">
    <location>
        <begin position="381"/>
        <end position="432"/>
    </location>
</feature>
<evidence type="ECO:0000313" key="12">
    <source>
        <dbReference type="Proteomes" id="UP000623509"/>
    </source>
</evidence>
<dbReference type="AlphaFoldDB" id="A0A272EWT2"/>
<evidence type="ECO:0000256" key="1">
    <source>
        <dbReference type="ARBA" id="ARBA00004170"/>
    </source>
</evidence>
<dbReference type="Proteomes" id="UP000216107">
    <property type="component" value="Unassembled WGS sequence"/>
</dbReference>
<evidence type="ECO:0000256" key="3">
    <source>
        <dbReference type="ARBA" id="ARBA00022598"/>
    </source>
</evidence>
<keyword evidence="12" id="KW-1185">Reference proteome</keyword>
<dbReference type="OrthoDB" id="9787658at2"/>
<dbReference type="Gene3D" id="3.30.300.30">
    <property type="match status" value="1"/>
</dbReference>
<dbReference type="InterPro" id="IPR045851">
    <property type="entry name" value="AMP-bd_C_sf"/>
</dbReference>
<dbReference type="Proteomes" id="UP000623509">
    <property type="component" value="Unassembled WGS sequence"/>
</dbReference>
<evidence type="ECO:0000256" key="6">
    <source>
        <dbReference type="ARBA" id="ARBA00042773"/>
    </source>
</evidence>
<dbReference type="Pfam" id="PF13193">
    <property type="entry name" value="AMP-binding_C"/>
    <property type="match status" value="1"/>
</dbReference>
<comment type="subcellular location">
    <subcellularLocation>
        <location evidence="1">Membrane</location>
        <topology evidence="1">Peripheral membrane protein</topology>
    </subcellularLocation>
</comment>
<dbReference type="GO" id="GO:0016020">
    <property type="term" value="C:membrane"/>
    <property type="evidence" value="ECO:0007669"/>
    <property type="project" value="UniProtKB-SubCell"/>
</dbReference>
<reference evidence="10 11" key="2">
    <citation type="submission" date="2017-07" db="EMBL/GenBank/DDBJ databases">
        <title>Candidatus Dactylopiibacterium carminicum, a nitrogen-fixing symbiont of the cochineal insect Dactylopius coccus and Dactylopius opuntiae (Hemiptera: Coccoidea: Dactylopiidae).</title>
        <authorList>
            <person name="Vera A."/>
        </authorList>
    </citation>
    <scope>NUCLEOTIDE SEQUENCE [LARGE SCALE GENOMIC DNA]</scope>
    <source>
        <strain evidence="10 11">NFDCM</strain>
    </source>
</reference>